<sequence length="308" mass="34527">MKAGMCTDIFYIPSRYGGMGLTSLGEFSLFSGQKALAKMAGSSDPLSRLVAEFFIERWNIARDPKVIEAARRVYQKKRYQRFFQTYQSGGWNEFSGNTIGNAWLTNGRARGRNFIMAVKFRSNTAATRAENLRGRLGMKECRSCKSATETLVHICQRCPANHGLVIQRHNAVVTFLGEAARKQGYQVMIEPKVSTPVGALKPDLLLIKADTAFIVDVGIAWEGGRPLKLVNKMKCDKYKIAIPAILETFHVGHAETYGVILGSRGCWLKSNDKALASIGLNITRKMKEHLSWLTFENTIRIYNSFMKN</sequence>
<dbReference type="AlphaFoldDB" id="A0A0V0Z5Z6"/>
<accession>A0A0V0Z5Z6</accession>
<comment type="caution">
    <text evidence="1">The sequence shown here is derived from an EMBL/GenBank/DDBJ whole genome shotgun (WGS) entry which is preliminary data.</text>
</comment>
<name>A0A0V0Z5Z6_9BILA</name>
<organism evidence="1 2">
    <name type="scientific">Trichinella patagoniensis</name>
    <dbReference type="NCBI Taxonomy" id="990121"/>
    <lineage>
        <taxon>Eukaryota</taxon>
        <taxon>Metazoa</taxon>
        <taxon>Ecdysozoa</taxon>
        <taxon>Nematoda</taxon>
        <taxon>Enoplea</taxon>
        <taxon>Dorylaimia</taxon>
        <taxon>Trichinellida</taxon>
        <taxon>Trichinellidae</taxon>
        <taxon>Trichinella</taxon>
    </lineage>
</organism>
<dbReference type="STRING" id="990121.A0A0V0Z5Z6"/>
<protein>
    <submittedName>
        <fullName evidence="1">Retrovirus-related Pol polyprotein from type-1 retrotransposable element</fullName>
    </submittedName>
</protein>
<gene>
    <name evidence="1" type="ORF">T12_10752</name>
</gene>
<dbReference type="EMBL" id="JYDQ01000413">
    <property type="protein sequence ID" value="KRY07715.1"/>
    <property type="molecule type" value="Genomic_DNA"/>
</dbReference>
<proteinExistence type="predicted"/>
<reference evidence="1 2" key="1">
    <citation type="submission" date="2015-01" db="EMBL/GenBank/DDBJ databases">
        <title>Evolution of Trichinella species and genotypes.</title>
        <authorList>
            <person name="Korhonen P.K."/>
            <person name="Edoardo P."/>
            <person name="Giuseppe L.R."/>
            <person name="Gasser R.B."/>
        </authorList>
    </citation>
    <scope>NUCLEOTIDE SEQUENCE [LARGE SCALE GENOMIC DNA]</scope>
    <source>
        <strain evidence="1">ISS2496</strain>
    </source>
</reference>
<keyword evidence="2" id="KW-1185">Reference proteome</keyword>
<evidence type="ECO:0000313" key="2">
    <source>
        <dbReference type="Proteomes" id="UP000054783"/>
    </source>
</evidence>
<evidence type="ECO:0000313" key="1">
    <source>
        <dbReference type="EMBL" id="KRY07715.1"/>
    </source>
</evidence>
<dbReference type="Proteomes" id="UP000054783">
    <property type="component" value="Unassembled WGS sequence"/>
</dbReference>